<name>A0AAJ5C0T6_9SPHI</name>
<organism evidence="1 2">
    <name type="scientific">Sphingobacterium mizutaii</name>
    <dbReference type="NCBI Taxonomy" id="1010"/>
    <lineage>
        <taxon>Bacteria</taxon>
        <taxon>Pseudomonadati</taxon>
        <taxon>Bacteroidota</taxon>
        <taxon>Sphingobacteriia</taxon>
        <taxon>Sphingobacteriales</taxon>
        <taxon>Sphingobacteriaceae</taxon>
        <taxon>Sphingobacterium</taxon>
    </lineage>
</organism>
<dbReference type="AlphaFoldDB" id="A0AAJ5C0T6"/>
<dbReference type="Proteomes" id="UP000215355">
    <property type="component" value="Chromosome 1"/>
</dbReference>
<evidence type="ECO:0000313" key="1">
    <source>
        <dbReference type="EMBL" id="SNV51520.1"/>
    </source>
</evidence>
<evidence type="ECO:0000313" key="2">
    <source>
        <dbReference type="Proteomes" id="UP000215355"/>
    </source>
</evidence>
<gene>
    <name evidence="1" type="ORF">SAMEA4412673_02428</name>
</gene>
<dbReference type="RefSeq" id="WP_093097217.1">
    <property type="nucleotide sequence ID" value="NZ_FNGK01000001.1"/>
</dbReference>
<accession>A0AAJ5C0T6</accession>
<dbReference type="EMBL" id="LT906468">
    <property type="protein sequence ID" value="SNV51520.1"/>
    <property type="molecule type" value="Genomic_DNA"/>
</dbReference>
<reference evidence="1 2" key="1">
    <citation type="submission" date="2017-06" db="EMBL/GenBank/DDBJ databases">
        <authorList>
            <consortium name="Pathogen Informatics"/>
        </authorList>
    </citation>
    <scope>NUCLEOTIDE SEQUENCE [LARGE SCALE GENOMIC DNA]</scope>
    <source>
        <strain evidence="1 2">NCTC12149</strain>
    </source>
</reference>
<proteinExistence type="predicted"/>
<sequence length="157" mass="18213">MKNILYIFIACMFALNISCKDHTGTLLNVEASRLSFKDLPENPLLLHPVTLWNKPKDGNMSVIYANDLAWQEIKSSNRHGFPEKASLYQVTWTVENDKEWFGALTPKRIVRIEQIQFLKDFNYQYRQYLNENLGENSGAEKENSAELILEKLKNTAE</sequence>
<dbReference type="KEGG" id="smiz:4412673_02428"/>
<protein>
    <submittedName>
        <fullName evidence="1">Uncharacterized protein</fullName>
    </submittedName>
</protein>